<organism evidence="2 3">
    <name type="scientific">Aureobasidium uvarum</name>
    <dbReference type="NCBI Taxonomy" id="2773716"/>
    <lineage>
        <taxon>Eukaryota</taxon>
        <taxon>Fungi</taxon>
        <taxon>Dikarya</taxon>
        <taxon>Ascomycota</taxon>
        <taxon>Pezizomycotina</taxon>
        <taxon>Dothideomycetes</taxon>
        <taxon>Dothideomycetidae</taxon>
        <taxon>Dothideales</taxon>
        <taxon>Saccotheciaceae</taxon>
        <taxon>Aureobasidium</taxon>
    </lineage>
</organism>
<feature type="region of interest" description="Disordered" evidence="1">
    <location>
        <begin position="169"/>
        <end position="193"/>
    </location>
</feature>
<evidence type="ECO:0000313" key="2">
    <source>
        <dbReference type="EMBL" id="CAD0106129.1"/>
    </source>
</evidence>
<reference evidence="2" key="1">
    <citation type="submission" date="2020-06" db="EMBL/GenBank/DDBJ databases">
        <authorList>
            <person name="Onetto C."/>
        </authorList>
    </citation>
    <scope>NUCLEOTIDE SEQUENCE</scope>
</reference>
<feature type="compositionally biased region" description="Basic residues" evidence="1">
    <location>
        <begin position="180"/>
        <end position="193"/>
    </location>
</feature>
<dbReference type="AlphaFoldDB" id="A0A9N8KAU2"/>
<protein>
    <submittedName>
        <fullName evidence="2">Uncharacterized protein</fullName>
    </submittedName>
</protein>
<comment type="caution">
    <text evidence="2">The sequence shown here is derived from an EMBL/GenBank/DDBJ whole genome shotgun (WGS) entry which is preliminary data.</text>
</comment>
<accession>A0A9N8KAU2</accession>
<proteinExistence type="predicted"/>
<dbReference type="EMBL" id="CAINUL010000001">
    <property type="protein sequence ID" value="CAD0106129.1"/>
    <property type="molecule type" value="Genomic_DNA"/>
</dbReference>
<name>A0A9N8KAU2_9PEZI</name>
<dbReference type="OrthoDB" id="3889487at2759"/>
<keyword evidence="3" id="KW-1185">Reference proteome</keyword>
<sequence>MVAWKWPGVNDLEYFDDKTRRSVDDDGGFHHTWYAMKMEASKCNIKRYIRQVLTNIQYIRQFFSDDFWNSRYLRFGSGAFSDFAAVGIRYTDSDNTPMPKRIKTIGLEFEADEWMPDVKDPGIVYRDKVIDFSSGKEIAKKVKTAEEVYMDELAKAFVVKDLKKLKTGIKDRMGSPGKSSLKKKSKKKTGKKY</sequence>
<gene>
    <name evidence="2" type="ORF">AWRI4620_LOCUS384</name>
</gene>
<evidence type="ECO:0000256" key="1">
    <source>
        <dbReference type="SAM" id="MobiDB-lite"/>
    </source>
</evidence>
<evidence type="ECO:0000313" key="3">
    <source>
        <dbReference type="Proteomes" id="UP000745764"/>
    </source>
</evidence>
<dbReference type="Proteomes" id="UP000745764">
    <property type="component" value="Unassembled WGS sequence"/>
</dbReference>